<dbReference type="AlphaFoldDB" id="A0A6G0X291"/>
<name>A0A6G0X291_9STRA</name>
<sequence length="289" mass="32915">MKKRRLLALPKSPEPSPGKDANLLHPESPNAQAPSKETDPDVIDLVEETHQNPIQGNLFKLYEKGAGEDWLQLSWMRTREDKNDVFELKMPNVVCKLDDLVQLPVDTPTLDSFESMKQQSTISSENQVSRPISDAKTSRTTVHMLQSWLAGRLPSIPEYVQEFAKQHFMECDWAVILDHCIAKEISEDRVTTLVSQCSCNDLLKQLWLRGPLIARILKPLVHSGDWDVVLCTMLDSEWIQSVSAKDFRQCIRNLNLRSHFGQSDNKDIGAALEMDIIRQFHAKRSLGSR</sequence>
<dbReference type="EMBL" id="VJMJ01000119">
    <property type="protein sequence ID" value="KAF0733905.1"/>
    <property type="molecule type" value="Genomic_DNA"/>
</dbReference>
<protein>
    <submittedName>
        <fullName evidence="2">Uncharacterized protein</fullName>
    </submittedName>
</protein>
<reference evidence="2 3" key="1">
    <citation type="submission" date="2019-07" db="EMBL/GenBank/DDBJ databases">
        <title>Genomics analysis of Aphanomyces spp. identifies a new class of oomycete effector associated with host adaptation.</title>
        <authorList>
            <person name="Gaulin E."/>
        </authorList>
    </citation>
    <scope>NUCLEOTIDE SEQUENCE [LARGE SCALE GENOMIC DNA]</scope>
    <source>
        <strain evidence="2 3">ATCC 201684</strain>
    </source>
</reference>
<evidence type="ECO:0000313" key="3">
    <source>
        <dbReference type="Proteomes" id="UP000481153"/>
    </source>
</evidence>
<accession>A0A6G0X291</accession>
<organism evidence="2 3">
    <name type="scientific">Aphanomyces euteiches</name>
    <dbReference type="NCBI Taxonomy" id="100861"/>
    <lineage>
        <taxon>Eukaryota</taxon>
        <taxon>Sar</taxon>
        <taxon>Stramenopiles</taxon>
        <taxon>Oomycota</taxon>
        <taxon>Saprolegniomycetes</taxon>
        <taxon>Saprolegniales</taxon>
        <taxon>Verrucalvaceae</taxon>
        <taxon>Aphanomyces</taxon>
    </lineage>
</organism>
<gene>
    <name evidence="2" type="ORF">Ae201684_009462</name>
</gene>
<feature type="region of interest" description="Disordered" evidence="1">
    <location>
        <begin position="1"/>
        <end position="38"/>
    </location>
</feature>
<evidence type="ECO:0000256" key="1">
    <source>
        <dbReference type="SAM" id="MobiDB-lite"/>
    </source>
</evidence>
<dbReference type="Proteomes" id="UP000481153">
    <property type="component" value="Unassembled WGS sequence"/>
</dbReference>
<keyword evidence="3" id="KW-1185">Reference proteome</keyword>
<evidence type="ECO:0000313" key="2">
    <source>
        <dbReference type="EMBL" id="KAF0733905.1"/>
    </source>
</evidence>
<comment type="caution">
    <text evidence="2">The sequence shown here is derived from an EMBL/GenBank/DDBJ whole genome shotgun (WGS) entry which is preliminary data.</text>
</comment>
<proteinExistence type="predicted"/>
<dbReference type="VEuPathDB" id="FungiDB:AeMF1_001712"/>